<dbReference type="CDD" id="cd00035">
    <property type="entry name" value="ChtBD1"/>
    <property type="match status" value="1"/>
</dbReference>
<feature type="disulfide bond" evidence="3">
    <location>
        <begin position="126"/>
        <end position="138"/>
    </location>
</feature>
<feature type="compositionally biased region" description="Low complexity" evidence="4">
    <location>
        <begin position="174"/>
        <end position="200"/>
    </location>
</feature>
<evidence type="ECO:0000256" key="3">
    <source>
        <dbReference type="PROSITE-ProRule" id="PRU00261"/>
    </source>
</evidence>
<feature type="disulfide bond" evidence="3">
    <location>
        <begin position="151"/>
        <end position="155"/>
    </location>
</feature>
<evidence type="ECO:0008006" key="10">
    <source>
        <dbReference type="Google" id="ProtNLM"/>
    </source>
</evidence>
<reference evidence="8" key="2">
    <citation type="journal article" date="2023" name="IMA Fungus">
        <title>Comparative genomic study of the Penicillium genus elucidates a diverse pangenome and 15 lateral gene transfer events.</title>
        <authorList>
            <person name="Petersen C."/>
            <person name="Sorensen T."/>
            <person name="Nielsen M.R."/>
            <person name="Sondergaard T.E."/>
            <person name="Sorensen J.L."/>
            <person name="Fitzpatrick D.A."/>
            <person name="Frisvad J.C."/>
            <person name="Nielsen K.L."/>
        </authorList>
    </citation>
    <scope>NUCLEOTIDE SEQUENCE</scope>
    <source>
        <strain evidence="8">IBT 16125</strain>
    </source>
</reference>
<evidence type="ECO:0000256" key="4">
    <source>
        <dbReference type="SAM" id="MobiDB-lite"/>
    </source>
</evidence>
<dbReference type="GO" id="GO:0008061">
    <property type="term" value="F:chitin binding"/>
    <property type="evidence" value="ECO:0007669"/>
    <property type="project" value="UniProtKB-UniRule"/>
</dbReference>
<keyword evidence="1 3" id="KW-0147">Chitin-binding</keyword>
<comment type="caution">
    <text evidence="8">The sequence shown here is derived from an EMBL/GenBank/DDBJ whole genome shotgun (WGS) entry which is preliminary data.</text>
</comment>
<dbReference type="Proteomes" id="UP001213681">
    <property type="component" value="Unassembled WGS sequence"/>
</dbReference>
<dbReference type="InterPro" id="IPR018392">
    <property type="entry name" value="LysM"/>
</dbReference>
<dbReference type="SUPFAM" id="SSF54106">
    <property type="entry name" value="LysM domain"/>
    <property type="match status" value="1"/>
</dbReference>
<dbReference type="Gene3D" id="3.10.350.10">
    <property type="entry name" value="LysM domain"/>
    <property type="match status" value="1"/>
</dbReference>
<dbReference type="SMART" id="SM00270">
    <property type="entry name" value="ChtBD1"/>
    <property type="match status" value="1"/>
</dbReference>
<protein>
    <recommendedName>
        <fullName evidence="10">LysM domain-containing protein</fullName>
    </recommendedName>
</protein>
<keyword evidence="2" id="KW-0843">Virulence</keyword>
<feature type="disulfide bond" evidence="3">
    <location>
        <begin position="131"/>
        <end position="145"/>
    </location>
</feature>
<dbReference type="PROSITE" id="PS51782">
    <property type="entry name" value="LYSM"/>
    <property type="match status" value="1"/>
</dbReference>
<dbReference type="RefSeq" id="XP_056761421.1">
    <property type="nucleotide sequence ID" value="XM_056912572.1"/>
</dbReference>
<sequence>MFILLPRFREWTCLFLLLGSTTAIQEPATLLSRDESAICSTYTVAGEDTCAKIAQSHGITVKNIEDYNAQTWGWSGCAQIQQGAFICVSSGEPPMPVALPHATCGPQVPGTVRPKKYSDLASLNLCPANQCCSKSGQCGTTSTFCGSANGCISHCKEGADTAASARTATEHTVAKSTSTTSSKSTTTHHATTTTSKTSKTTTAAATSSGAHWQLTMYSKKNCEGDYYLLQGYDSGLDHCLQLQSALSTVVSNTGVSCRWWLNGGFSGWTSCDKSDLKKPVTWFMNRGSCLVYSDTACKEYSGTINGGTHLGCQSVNLMATEPDTNFGSLMCAGWPA</sequence>
<keyword evidence="9" id="KW-1185">Reference proteome</keyword>
<dbReference type="EMBL" id="JAPVEA010000008">
    <property type="protein sequence ID" value="KAJ5438192.1"/>
    <property type="molecule type" value="Genomic_DNA"/>
</dbReference>
<comment type="caution">
    <text evidence="3">Lacks conserved residue(s) required for the propagation of feature annotation.</text>
</comment>
<feature type="domain" description="Chitin-binding type-1" evidence="6">
    <location>
        <begin position="101"/>
        <end position="157"/>
    </location>
</feature>
<dbReference type="AlphaFoldDB" id="A0AAD6FZ43"/>
<evidence type="ECO:0000259" key="7">
    <source>
        <dbReference type="PROSITE" id="PS51782"/>
    </source>
</evidence>
<evidence type="ECO:0000313" key="9">
    <source>
        <dbReference type="Proteomes" id="UP001213681"/>
    </source>
</evidence>
<dbReference type="Gene3D" id="3.30.60.10">
    <property type="entry name" value="Endochitinase-like"/>
    <property type="match status" value="1"/>
</dbReference>
<dbReference type="InterPro" id="IPR001002">
    <property type="entry name" value="Chitin-bd_1"/>
</dbReference>
<evidence type="ECO:0000259" key="6">
    <source>
        <dbReference type="PROSITE" id="PS50941"/>
    </source>
</evidence>
<dbReference type="InterPro" id="IPR053214">
    <property type="entry name" value="LysM12-like"/>
</dbReference>
<feature type="chain" id="PRO_5042123917" description="LysM domain-containing protein" evidence="5">
    <location>
        <begin position="24"/>
        <end position="336"/>
    </location>
</feature>
<dbReference type="InterPro" id="IPR036861">
    <property type="entry name" value="Endochitinase-like_sf"/>
</dbReference>
<dbReference type="SUPFAM" id="SSF57016">
    <property type="entry name" value="Plant lectins/antimicrobial peptides"/>
    <property type="match status" value="1"/>
</dbReference>
<gene>
    <name evidence="8" type="ORF">N7458_009190</name>
</gene>
<evidence type="ECO:0000256" key="5">
    <source>
        <dbReference type="SAM" id="SignalP"/>
    </source>
</evidence>
<accession>A0AAD6FZ43</accession>
<name>A0AAD6FZ43_9EURO</name>
<evidence type="ECO:0000313" key="8">
    <source>
        <dbReference type="EMBL" id="KAJ5438192.1"/>
    </source>
</evidence>
<evidence type="ECO:0000256" key="1">
    <source>
        <dbReference type="ARBA" id="ARBA00022669"/>
    </source>
</evidence>
<dbReference type="PROSITE" id="PS00026">
    <property type="entry name" value="CHIT_BIND_I_1"/>
    <property type="match status" value="1"/>
</dbReference>
<dbReference type="PROSITE" id="PS50941">
    <property type="entry name" value="CHIT_BIND_I_2"/>
    <property type="match status" value="1"/>
</dbReference>
<dbReference type="PANTHER" id="PTHR47700:SF2">
    <property type="entry name" value="CHITINASE"/>
    <property type="match status" value="1"/>
</dbReference>
<dbReference type="SMART" id="SM00257">
    <property type="entry name" value="LysM"/>
    <property type="match status" value="1"/>
</dbReference>
<dbReference type="Pfam" id="PF00187">
    <property type="entry name" value="Chitin_bind_1"/>
    <property type="match status" value="1"/>
</dbReference>
<dbReference type="CDD" id="cd00118">
    <property type="entry name" value="LysM"/>
    <property type="match status" value="1"/>
</dbReference>
<feature type="signal peptide" evidence="5">
    <location>
        <begin position="1"/>
        <end position="23"/>
    </location>
</feature>
<evidence type="ECO:0000256" key="2">
    <source>
        <dbReference type="ARBA" id="ARBA00023026"/>
    </source>
</evidence>
<dbReference type="InterPro" id="IPR057277">
    <property type="entry name" value="LysM_C"/>
</dbReference>
<dbReference type="PANTHER" id="PTHR47700">
    <property type="entry name" value="V CHITINASE, PUTATIVE (AFU_ORTHOLOGUE AFUA_6G13720)-RELATED"/>
    <property type="match status" value="1"/>
</dbReference>
<dbReference type="Pfam" id="PF25139">
    <property type="entry name" value="LysM14_C"/>
    <property type="match status" value="1"/>
</dbReference>
<organism evidence="8 9">
    <name type="scientific">Penicillium daleae</name>
    <dbReference type="NCBI Taxonomy" id="63821"/>
    <lineage>
        <taxon>Eukaryota</taxon>
        <taxon>Fungi</taxon>
        <taxon>Dikarya</taxon>
        <taxon>Ascomycota</taxon>
        <taxon>Pezizomycotina</taxon>
        <taxon>Eurotiomycetes</taxon>
        <taxon>Eurotiomycetidae</taxon>
        <taxon>Eurotiales</taxon>
        <taxon>Aspergillaceae</taxon>
        <taxon>Penicillium</taxon>
    </lineage>
</organism>
<feature type="domain" description="LysM" evidence="7">
    <location>
        <begin position="40"/>
        <end position="88"/>
    </location>
</feature>
<keyword evidence="3" id="KW-1015">Disulfide bond</keyword>
<dbReference type="GeneID" id="81602815"/>
<proteinExistence type="predicted"/>
<reference evidence="8" key="1">
    <citation type="submission" date="2022-12" db="EMBL/GenBank/DDBJ databases">
        <authorList>
            <person name="Petersen C."/>
        </authorList>
    </citation>
    <scope>NUCLEOTIDE SEQUENCE</scope>
    <source>
        <strain evidence="8">IBT 16125</strain>
    </source>
</reference>
<dbReference type="Pfam" id="PF01476">
    <property type="entry name" value="LysM"/>
    <property type="match status" value="1"/>
</dbReference>
<keyword evidence="5" id="KW-0732">Signal</keyword>
<feature type="region of interest" description="Disordered" evidence="4">
    <location>
        <begin position="166"/>
        <end position="200"/>
    </location>
</feature>
<dbReference type="InterPro" id="IPR018371">
    <property type="entry name" value="Chitin-binding_1_CS"/>
</dbReference>
<dbReference type="InterPro" id="IPR036779">
    <property type="entry name" value="LysM_dom_sf"/>
</dbReference>